<dbReference type="Proteomes" id="UP000315677">
    <property type="component" value="Unassembled WGS sequence"/>
</dbReference>
<keyword evidence="12" id="KW-1185">Reference proteome</keyword>
<proteinExistence type="inferred from homology"/>
<evidence type="ECO:0000256" key="5">
    <source>
        <dbReference type="ARBA" id="ARBA00022692"/>
    </source>
</evidence>
<name>A0A543DVL6_9PSEU</name>
<evidence type="ECO:0000313" key="12">
    <source>
        <dbReference type="Proteomes" id="UP000315677"/>
    </source>
</evidence>
<evidence type="ECO:0000313" key="11">
    <source>
        <dbReference type="EMBL" id="TQM13366.1"/>
    </source>
</evidence>
<evidence type="ECO:0000256" key="2">
    <source>
        <dbReference type="ARBA" id="ARBA00022448"/>
    </source>
</evidence>
<dbReference type="InterPro" id="IPR055348">
    <property type="entry name" value="DctQ"/>
</dbReference>
<dbReference type="InterPro" id="IPR007387">
    <property type="entry name" value="TRAP_DctQ"/>
</dbReference>
<dbReference type="PANTHER" id="PTHR35011">
    <property type="entry name" value="2,3-DIKETO-L-GULONATE TRAP TRANSPORTER SMALL PERMEASE PROTEIN YIAM"/>
    <property type="match status" value="1"/>
</dbReference>
<evidence type="ECO:0000256" key="6">
    <source>
        <dbReference type="ARBA" id="ARBA00022989"/>
    </source>
</evidence>
<comment type="subcellular location">
    <subcellularLocation>
        <location evidence="1">Cell inner membrane</location>
        <topology evidence="1">Multi-pass membrane protein</topology>
    </subcellularLocation>
</comment>
<evidence type="ECO:0000256" key="4">
    <source>
        <dbReference type="ARBA" id="ARBA00022519"/>
    </source>
</evidence>
<feature type="transmembrane region" description="Helical" evidence="9">
    <location>
        <begin position="65"/>
        <end position="87"/>
    </location>
</feature>
<dbReference type="GO" id="GO:0005886">
    <property type="term" value="C:plasma membrane"/>
    <property type="evidence" value="ECO:0007669"/>
    <property type="project" value="UniProtKB-SubCell"/>
</dbReference>
<keyword evidence="5 9" id="KW-0812">Transmembrane</keyword>
<dbReference type="EMBL" id="VFPA01000001">
    <property type="protein sequence ID" value="TQM13366.1"/>
    <property type="molecule type" value="Genomic_DNA"/>
</dbReference>
<dbReference type="PANTHER" id="PTHR35011:SF5">
    <property type="entry name" value="SIALIC ACID TRAP TRANSPORTER SMALL PERMEASE PROTEIN SIAQ"/>
    <property type="match status" value="1"/>
</dbReference>
<evidence type="ECO:0000259" key="10">
    <source>
        <dbReference type="Pfam" id="PF04290"/>
    </source>
</evidence>
<gene>
    <name evidence="11" type="ORF">FB558_0099</name>
</gene>
<protein>
    <submittedName>
        <fullName evidence="11">TRAP-type C4-dicarboxylate transport system permease small subunit</fullName>
    </submittedName>
</protein>
<feature type="transmembrane region" description="Helical" evidence="9">
    <location>
        <begin position="31"/>
        <end position="53"/>
    </location>
</feature>
<accession>A0A543DVL6</accession>
<evidence type="ECO:0000256" key="7">
    <source>
        <dbReference type="ARBA" id="ARBA00023136"/>
    </source>
</evidence>
<evidence type="ECO:0000256" key="1">
    <source>
        <dbReference type="ARBA" id="ARBA00004429"/>
    </source>
</evidence>
<feature type="domain" description="Tripartite ATP-independent periplasmic transporters DctQ component" evidence="10">
    <location>
        <begin position="48"/>
        <end position="175"/>
    </location>
</feature>
<keyword evidence="6 9" id="KW-1133">Transmembrane helix</keyword>
<keyword evidence="3" id="KW-1003">Cell membrane</keyword>
<reference evidence="11 12" key="1">
    <citation type="submission" date="2019-06" db="EMBL/GenBank/DDBJ databases">
        <title>Sequencing the genomes of 1000 actinobacteria strains.</title>
        <authorList>
            <person name="Klenk H.-P."/>
        </authorList>
    </citation>
    <scope>NUCLEOTIDE SEQUENCE [LARGE SCALE GENOMIC DNA]</scope>
    <source>
        <strain evidence="11 12">DSM 45301</strain>
    </source>
</reference>
<dbReference type="GO" id="GO:0022857">
    <property type="term" value="F:transmembrane transporter activity"/>
    <property type="evidence" value="ECO:0007669"/>
    <property type="project" value="TreeGrafter"/>
</dbReference>
<keyword evidence="7 9" id="KW-0472">Membrane</keyword>
<sequence length="200" mass="21721">MTQVATVAEFLAGNSLISQEERHLKVRALDAVELVLLCVCGLLLFTFTCTVLLDVLTRTLGAPWLWLQEATLIAFVWGLFLGAAVALRRNEHIYLTSVTTSMAGRRRLAMETFNSLVMIGITVTVAVTGFRVFQQGFGNLLPVTGLPLAYLTGAVPVFAVLSAVFAVERLVKGWRTGFEGATHDPREQALRAAELDGPVS</sequence>
<dbReference type="AlphaFoldDB" id="A0A543DVL6"/>
<evidence type="ECO:0000256" key="8">
    <source>
        <dbReference type="ARBA" id="ARBA00038436"/>
    </source>
</evidence>
<evidence type="ECO:0000256" key="9">
    <source>
        <dbReference type="SAM" id="Phobius"/>
    </source>
</evidence>
<feature type="transmembrane region" description="Helical" evidence="9">
    <location>
        <begin position="148"/>
        <end position="167"/>
    </location>
</feature>
<comment type="similarity">
    <text evidence="8">Belongs to the TRAP transporter small permease family.</text>
</comment>
<dbReference type="GO" id="GO:0015740">
    <property type="term" value="P:C4-dicarboxylate transport"/>
    <property type="evidence" value="ECO:0007669"/>
    <property type="project" value="TreeGrafter"/>
</dbReference>
<comment type="caution">
    <text evidence="11">The sequence shown here is derived from an EMBL/GenBank/DDBJ whole genome shotgun (WGS) entry which is preliminary data.</text>
</comment>
<feature type="transmembrane region" description="Helical" evidence="9">
    <location>
        <begin position="108"/>
        <end position="128"/>
    </location>
</feature>
<keyword evidence="2" id="KW-0813">Transport</keyword>
<evidence type="ECO:0000256" key="3">
    <source>
        <dbReference type="ARBA" id="ARBA00022475"/>
    </source>
</evidence>
<dbReference type="Pfam" id="PF04290">
    <property type="entry name" value="DctQ"/>
    <property type="match status" value="1"/>
</dbReference>
<keyword evidence="4" id="KW-0997">Cell inner membrane</keyword>
<organism evidence="11 12">
    <name type="scientific">Pseudonocardia kunmingensis</name>
    <dbReference type="NCBI Taxonomy" id="630975"/>
    <lineage>
        <taxon>Bacteria</taxon>
        <taxon>Bacillati</taxon>
        <taxon>Actinomycetota</taxon>
        <taxon>Actinomycetes</taxon>
        <taxon>Pseudonocardiales</taxon>
        <taxon>Pseudonocardiaceae</taxon>
        <taxon>Pseudonocardia</taxon>
    </lineage>
</organism>